<dbReference type="RefSeq" id="XP_022757653.1">
    <property type="nucleotide sequence ID" value="XM_022901918.1"/>
</dbReference>
<protein>
    <submittedName>
        <fullName evidence="8 9">NAC domain-containing protein 86-like</fullName>
    </submittedName>
</protein>
<organism evidence="7 8">
    <name type="scientific">Durio zibethinus</name>
    <name type="common">Durian</name>
    <dbReference type="NCBI Taxonomy" id="66656"/>
    <lineage>
        <taxon>Eukaryota</taxon>
        <taxon>Viridiplantae</taxon>
        <taxon>Streptophyta</taxon>
        <taxon>Embryophyta</taxon>
        <taxon>Tracheophyta</taxon>
        <taxon>Spermatophyta</taxon>
        <taxon>Magnoliopsida</taxon>
        <taxon>eudicotyledons</taxon>
        <taxon>Gunneridae</taxon>
        <taxon>Pentapetalae</taxon>
        <taxon>rosids</taxon>
        <taxon>malvids</taxon>
        <taxon>Malvales</taxon>
        <taxon>Malvaceae</taxon>
        <taxon>Helicteroideae</taxon>
        <taxon>Durio</taxon>
    </lineage>
</organism>
<evidence type="ECO:0000256" key="5">
    <source>
        <dbReference type="SAM" id="MobiDB-lite"/>
    </source>
</evidence>
<dbReference type="GeneID" id="111304896"/>
<keyword evidence="4" id="KW-0539">Nucleus</keyword>
<proteinExistence type="predicted"/>
<feature type="compositionally biased region" description="Polar residues" evidence="5">
    <location>
        <begin position="448"/>
        <end position="460"/>
    </location>
</feature>
<evidence type="ECO:0000256" key="3">
    <source>
        <dbReference type="ARBA" id="ARBA00023163"/>
    </source>
</evidence>
<dbReference type="OrthoDB" id="990297at2759"/>
<dbReference type="Pfam" id="PF02365">
    <property type="entry name" value="NAM"/>
    <property type="match status" value="1"/>
</dbReference>
<reference evidence="8 9" key="1">
    <citation type="submission" date="2025-04" db="UniProtKB">
        <authorList>
            <consortium name="RefSeq"/>
        </authorList>
    </citation>
    <scope>IDENTIFICATION</scope>
    <source>
        <tissue evidence="8 9">Fruit stalk</tissue>
    </source>
</reference>
<evidence type="ECO:0000313" key="10">
    <source>
        <dbReference type="RefSeq" id="XP_022757654.1"/>
    </source>
</evidence>
<dbReference type="Proteomes" id="UP000515121">
    <property type="component" value="Unplaced"/>
</dbReference>
<feature type="compositionally biased region" description="Basic and acidic residues" evidence="5">
    <location>
        <begin position="402"/>
        <end position="415"/>
    </location>
</feature>
<dbReference type="PROSITE" id="PS51005">
    <property type="entry name" value="NAC"/>
    <property type="match status" value="1"/>
</dbReference>
<dbReference type="AlphaFoldDB" id="A0A6P5ZYQ4"/>
<dbReference type="PANTHER" id="PTHR31744">
    <property type="entry name" value="PROTEIN CUP-SHAPED COTYLEDON 2-RELATED"/>
    <property type="match status" value="1"/>
</dbReference>
<dbReference type="InterPro" id="IPR003441">
    <property type="entry name" value="NAC-dom"/>
</dbReference>
<dbReference type="RefSeq" id="XP_022757654.1">
    <property type="nucleotide sequence ID" value="XM_022901919.1"/>
</dbReference>
<accession>A0A6P5ZYQ4</accession>
<evidence type="ECO:0000256" key="1">
    <source>
        <dbReference type="ARBA" id="ARBA00023015"/>
    </source>
</evidence>
<dbReference type="Gene3D" id="2.170.150.80">
    <property type="entry name" value="NAC domain"/>
    <property type="match status" value="1"/>
</dbReference>
<feature type="domain" description="NAC" evidence="6">
    <location>
        <begin position="5"/>
        <end position="151"/>
    </location>
</feature>
<dbReference type="KEGG" id="dzi:111304896"/>
<evidence type="ECO:0000313" key="7">
    <source>
        <dbReference type="Proteomes" id="UP000515121"/>
    </source>
</evidence>
<keyword evidence="2" id="KW-0238">DNA-binding</keyword>
<evidence type="ECO:0000313" key="8">
    <source>
        <dbReference type="RefSeq" id="XP_022757652.1"/>
    </source>
</evidence>
<feature type="region of interest" description="Disordered" evidence="5">
    <location>
        <begin position="434"/>
        <end position="460"/>
    </location>
</feature>
<dbReference type="SUPFAM" id="SSF101941">
    <property type="entry name" value="NAC domain"/>
    <property type="match status" value="1"/>
</dbReference>
<feature type="region of interest" description="Disordered" evidence="5">
    <location>
        <begin position="384"/>
        <end position="415"/>
    </location>
</feature>
<evidence type="ECO:0000259" key="6">
    <source>
        <dbReference type="PROSITE" id="PS51005"/>
    </source>
</evidence>
<evidence type="ECO:0000256" key="2">
    <source>
        <dbReference type="ARBA" id="ARBA00023125"/>
    </source>
</evidence>
<keyword evidence="3" id="KW-0804">Transcription</keyword>
<keyword evidence="7" id="KW-1185">Reference proteome</keyword>
<dbReference type="RefSeq" id="XP_022757652.1">
    <property type="nucleotide sequence ID" value="XM_022901917.1"/>
</dbReference>
<keyword evidence="1" id="KW-0805">Transcription regulation</keyword>
<gene>
    <name evidence="8 9 10" type="primary">LOC111304896</name>
</gene>
<dbReference type="GO" id="GO:0006355">
    <property type="term" value="P:regulation of DNA-templated transcription"/>
    <property type="evidence" value="ECO:0007669"/>
    <property type="project" value="InterPro"/>
</dbReference>
<name>A0A6P5ZYQ4_DURZI</name>
<evidence type="ECO:0000313" key="9">
    <source>
        <dbReference type="RefSeq" id="XP_022757653.1"/>
    </source>
</evidence>
<dbReference type="GO" id="GO:0003677">
    <property type="term" value="F:DNA binding"/>
    <property type="evidence" value="ECO:0007669"/>
    <property type="project" value="UniProtKB-KW"/>
</dbReference>
<dbReference type="InterPro" id="IPR036093">
    <property type="entry name" value="NAC_dom_sf"/>
</dbReference>
<evidence type="ECO:0000256" key="4">
    <source>
        <dbReference type="ARBA" id="ARBA00023242"/>
    </source>
</evidence>
<sequence length="506" mass="57646">MNIFLEIGFRFLPPDEQIIRIFLINKMIGDPDHTLHIREVDLNKQEPWDLPDLSIVRSTYHEWFFFYKLNKISERKNDRSTKAGYWKSTGKDRDISYRDKVIGTKKTLVFYTGHTPHGVKTDWVMHEFRAAADIIPPNADNSYVVGYLKNNAAENTENSIPNDGQSSTYLVASGSQNNAVGVTSMEVAPQLPSDNMDYEIALQIQMKDQGIFDYDLSSYNGLHDLPSSSAIASNGQNRMEEEGISLEDLLQSNDPVDDEQNEWQLQFDTIEEENEFMISLFHDQDENSYVEAGHHLHLDYRAPDHIGDGSDTDPVWTDEWCDQIVLTSDGAGHGQSEGFNQKRMENSFRHDEIHYMNSSVDSATVTAYEINCLESVREENSVNSKTCKSQYEPRSHKSVMQGKEKAVSRDKTRESGVRRPVVNLVRGKRSIVLSNKDPKMDRDRNAKSDMNSRSNVSAGSGRKNSFNFLEMSQLNCKSNPPLVNIRNILLGVILFVVVVREVMFLH</sequence>
<feature type="compositionally biased region" description="Basic and acidic residues" evidence="5">
    <location>
        <begin position="436"/>
        <end position="447"/>
    </location>
</feature>